<proteinExistence type="predicted"/>
<sequence length="82" mass="9655">CQYYTTSEVPEAQLPLLADNNRDLYKCGNKFVHPYIKRIRNDSPPTNNNDDEANQVEKFQWLHANLHAMDKLLTNNRDNTYD</sequence>
<name>A0A915HQA6_ROMCU</name>
<reference evidence="2" key="1">
    <citation type="submission" date="2022-11" db="UniProtKB">
        <authorList>
            <consortium name="WormBaseParasite"/>
        </authorList>
    </citation>
    <scope>IDENTIFICATION</scope>
</reference>
<evidence type="ECO:0000313" key="1">
    <source>
        <dbReference type="Proteomes" id="UP000887565"/>
    </source>
</evidence>
<evidence type="ECO:0000313" key="2">
    <source>
        <dbReference type="WBParaSite" id="nRc.2.0.1.t03542-RA"/>
    </source>
</evidence>
<accession>A0A915HQA6</accession>
<protein>
    <submittedName>
        <fullName evidence="2">Uncharacterized protein</fullName>
    </submittedName>
</protein>
<dbReference type="Proteomes" id="UP000887565">
    <property type="component" value="Unplaced"/>
</dbReference>
<dbReference type="WBParaSite" id="nRc.2.0.1.t03542-RA">
    <property type="protein sequence ID" value="nRc.2.0.1.t03542-RA"/>
    <property type="gene ID" value="nRc.2.0.1.g03542"/>
</dbReference>
<keyword evidence="1" id="KW-1185">Reference proteome</keyword>
<organism evidence="1 2">
    <name type="scientific">Romanomermis culicivorax</name>
    <name type="common">Nematode worm</name>
    <dbReference type="NCBI Taxonomy" id="13658"/>
    <lineage>
        <taxon>Eukaryota</taxon>
        <taxon>Metazoa</taxon>
        <taxon>Ecdysozoa</taxon>
        <taxon>Nematoda</taxon>
        <taxon>Enoplea</taxon>
        <taxon>Dorylaimia</taxon>
        <taxon>Mermithida</taxon>
        <taxon>Mermithoidea</taxon>
        <taxon>Mermithidae</taxon>
        <taxon>Romanomermis</taxon>
    </lineage>
</organism>
<dbReference type="AlphaFoldDB" id="A0A915HQA6"/>